<name>A0A2K5LKR6_CERAT</name>
<evidence type="ECO:0000313" key="2">
    <source>
        <dbReference type="Proteomes" id="UP000233060"/>
    </source>
</evidence>
<reference evidence="1" key="2">
    <citation type="submission" date="2025-09" db="UniProtKB">
        <authorList>
            <consortium name="Ensembl"/>
        </authorList>
    </citation>
    <scope>IDENTIFICATION</scope>
</reference>
<proteinExistence type="predicted"/>
<dbReference type="OMA" id="PICETGH"/>
<dbReference type="PANTHER" id="PTHR12138:SF162">
    <property type="entry name" value="CHROMOSOME UNDETERMINED SCAFFOLD_275, WHOLE GENOME SHOTGUN SEQUENCE"/>
    <property type="match status" value="1"/>
</dbReference>
<dbReference type="Proteomes" id="UP000233060">
    <property type="component" value="Unassembled WGS sequence"/>
</dbReference>
<dbReference type="GeneTree" id="ENSGT01150000286943"/>
<dbReference type="PANTHER" id="PTHR12138">
    <property type="entry name" value="PRIMATE-EXPANDED PROTEIN FAMILY"/>
    <property type="match status" value="1"/>
</dbReference>
<keyword evidence="2" id="KW-1185">Reference proteome</keyword>
<dbReference type="STRING" id="9531.ENSCATP00000013559"/>
<organism evidence="1 2">
    <name type="scientific">Cercocebus atys</name>
    <name type="common">Sooty mangabey</name>
    <name type="synonym">Cercocebus torquatus atys</name>
    <dbReference type="NCBI Taxonomy" id="9531"/>
    <lineage>
        <taxon>Eukaryota</taxon>
        <taxon>Metazoa</taxon>
        <taxon>Chordata</taxon>
        <taxon>Craniata</taxon>
        <taxon>Vertebrata</taxon>
        <taxon>Euteleostomi</taxon>
        <taxon>Mammalia</taxon>
        <taxon>Eutheria</taxon>
        <taxon>Euarchontoglires</taxon>
        <taxon>Primates</taxon>
        <taxon>Haplorrhini</taxon>
        <taxon>Catarrhini</taxon>
        <taxon>Cercopithecidae</taxon>
        <taxon>Cercopithecinae</taxon>
        <taxon>Cercocebus</taxon>
    </lineage>
</organism>
<evidence type="ECO:0000313" key="1">
    <source>
        <dbReference type="Ensembl" id="ENSCATP00000013559.1"/>
    </source>
</evidence>
<protein>
    <submittedName>
        <fullName evidence="1">Uncharacterized protein</fullName>
    </submittedName>
</protein>
<dbReference type="Bgee" id="ENSCATG00000030889">
    <property type="expression patterns" value="Expressed in liver and 12 other cell types or tissues"/>
</dbReference>
<dbReference type="Ensembl" id="ENSCATT00000037700.1">
    <property type="protein sequence ID" value="ENSCATP00000013559.1"/>
    <property type="gene ID" value="ENSCATG00000030889.1"/>
</dbReference>
<reference evidence="1" key="1">
    <citation type="submission" date="2025-08" db="UniProtKB">
        <authorList>
            <consortium name="Ensembl"/>
        </authorList>
    </citation>
    <scope>IDENTIFICATION</scope>
</reference>
<sequence>MPGLVVDTRRTLRSKMRLVAEGSLFDSHYSHPICETGHSLVLSPRLECSAMTSAHCNLRLPNSSNSLAGVAGAYHHTQLIFVLFVEMGFCHVAQAGLEFLSSGYAPPKVLGLQA</sequence>
<dbReference type="PRINTS" id="PR02045">
    <property type="entry name" value="F138DOMAIN"/>
</dbReference>
<accession>A0A2K5LKR6</accession>
<dbReference type="AlphaFoldDB" id="A0A2K5LKR6"/>